<keyword evidence="4" id="KW-1185">Reference proteome</keyword>
<protein>
    <submittedName>
        <fullName evidence="3">Bifunctional Immunoglobulin E-set/Immunoglobulin-like fold/Filamin-ABP280 repeat-like</fullName>
    </submittedName>
</protein>
<evidence type="ECO:0000313" key="3">
    <source>
        <dbReference type="EMBL" id="KAK2197528.1"/>
    </source>
</evidence>
<organism evidence="3 4">
    <name type="scientific">Babesia duncani</name>
    <dbReference type="NCBI Taxonomy" id="323732"/>
    <lineage>
        <taxon>Eukaryota</taxon>
        <taxon>Sar</taxon>
        <taxon>Alveolata</taxon>
        <taxon>Apicomplexa</taxon>
        <taxon>Aconoidasida</taxon>
        <taxon>Piroplasmida</taxon>
        <taxon>Babesiidae</taxon>
        <taxon>Babesia</taxon>
    </lineage>
</organism>
<evidence type="ECO:0000256" key="1">
    <source>
        <dbReference type="PROSITE-ProRule" id="PRU00087"/>
    </source>
</evidence>
<name>A0AAD9UPW6_9APIC</name>
<dbReference type="GeneID" id="94334828"/>
<gene>
    <name evidence="3" type="ORF">BdWA1_000530</name>
</gene>
<accession>A0AAD9UPW6</accession>
<dbReference type="RefSeq" id="XP_067804370.1">
    <property type="nucleotide sequence ID" value="XM_067945579.1"/>
</dbReference>
<dbReference type="EMBL" id="JALLKP010000001">
    <property type="protein sequence ID" value="KAK2197528.1"/>
    <property type="molecule type" value="Genomic_DNA"/>
</dbReference>
<reference evidence="3" key="1">
    <citation type="journal article" date="2023" name="Nat. Microbiol.">
        <title>Babesia duncani multi-omics identifies virulence factors and drug targets.</title>
        <authorList>
            <person name="Singh P."/>
            <person name="Lonardi S."/>
            <person name="Liang Q."/>
            <person name="Vydyam P."/>
            <person name="Khabirova E."/>
            <person name="Fang T."/>
            <person name="Gihaz S."/>
            <person name="Thekkiniath J."/>
            <person name="Munshi M."/>
            <person name="Abel S."/>
            <person name="Ciampossin L."/>
            <person name="Batugedara G."/>
            <person name="Gupta M."/>
            <person name="Lu X.M."/>
            <person name="Lenz T."/>
            <person name="Chakravarty S."/>
            <person name="Cornillot E."/>
            <person name="Hu Y."/>
            <person name="Ma W."/>
            <person name="Gonzalez L.M."/>
            <person name="Sanchez S."/>
            <person name="Estrada K."/>
            <person name="Sanchez-Flores A."/>
            <person name="Montero E."/>
            <person name="Harb O.S."/>
            <person name="Le Roch K.G."/>
            <person name="Mamoun C.B."/>
        </authorList>
    </citation>
    <scope>NUCLEOTIDE SEQUENCE</scope>
    <source>
        <strain evidence="3">WA1</strain>
    </source>
</reference>
<feature type="repeat" description="Filamin" evidence="1">
    <location>
        <begin position="118"/>
        <end position="153"/>
    </location>
</feature>
<evidence type="ECO:0000256" key="2">
    <source>
        <dbReference type="SAM" id="MobiDB-lite"/>
    </source>
</evidence>
<dbReference type="InterPro" id="IPR017868">
    <property type="entry name" value="Filamin/ABP280_repeat-like"/>
</dbReference>
<dbReference type="PROSITE" id="PS50194">
    <property type="entry name" value="FILAMIN_REPEAT"/>
    <property type="match status" value="1"/>
</dbReference>
<sequence>MCERRGAPEIFASTCEMFDIEAGRNLNHFGHKRHENEPIVSPIHSRCRGAAFQGGRAGTCIEVGSWPRHLSQGKVILYDTRGFRFEDNNVEISATLSSEAADDDASISSTPVFIKPIEGAFQITYVATIAGAYKLNLKFNDEHVSGRPLVIALILGSPFFIRVHPGEPCAQTSHLSEIGSRDIISRYREFLLEPHDVFGNVISNHIDLDAHCTGEARVDAVNCTPSGMRIVSFQNKPGNSKLHVKIHGQDVCGSPLVLEQVEPLEPVRLPVDPFLLHLNACARAMERVSLLKQEHQRKLEEYQQKQSASLLAYNATRMQLVHTIPAAFVMQEPDVENAQRRIKLQQRHQEIQEQVRKLQLRCQENDNVAKSIANGLVDKLQEAQSVLDYAKESLDLNTRRLDNLLFKTRTHGATAIDYTTVALARQSQARARTLEAAPAPKHPCLSEASPPTKVSTRPDRPNTLAFWLLEGRFRAPKS</sequence>
<proteinExistence type="predicted"/>
<dbReference type="Gene3D" id="2.60.40.10">
    <property type="entry name" value="Immunoglobulins"/>
    <property type="match status" value="1"/>
</dbReference>
<dbReference type="Proteomes" id="UP001214638">
    <property type="component" value="Unassembled WGS sequence"/>
</dbReference>
<dbReference type="InterPro" id="IPR013783">
    <property type="entry name" value="Ig-like_fold"/>
</dbReference>
<dbReference type="SUPFAM" id="SSF81296">
    <property type="entry name" value="E set domains"/>
    <property type="match status" value="1"/>
</dbReference>
<comment type="caution">
    <text evidence="3">The sequence shown here is derived from an EMBL/GenBank/DDBJ whole genome shotgun (WGS) entry which is preliminary data.</text>
</comment>
<dbReference type="InterPro" id="IPR014756">
    <property type="entry name" value="Ig_E-set"/>
</dbReference>
<dbReference type="KEGG" id="bdw:94334828"/>
<dbReference type="AlphaFoldDB" id="A0AAD9UPW6"/>
<feature type="region of interest" description="Disordered" evidence="2">
    <location>
        <begin position="435"/>
        <end position="460"/>
    </location>
</feature>
<evidence type="ECO:0000313" key="4">
    <source>
        <dbReference type="Proteomes" id="UP001214638"/>
    </source>
</evidence>